<dbReference type="Pfam" id="PF14559">
    <property type="entry name" value="TPR_19"/>
    <property type="match status" value="1"/>
</dbReference>
<dbReference type="InterPro" id="IPR011990">
    <property type="entry name" value="TPR-like_helical_dom_sf"/>
</dbReference>
<evidence type="ECO:0000256" key="1">
    <source>
        <dbReference type="PROSITE-ProRule" id="PRU00339"/>
    </source>
</evidence>
<dbReference type="Gene3D" id="1.25.40.10">
    <property type="entry name" value="Tetratricopeptide repeat domain"/>
    <property type="match status" value="2"/>
</dbReference>
<dbReference type="RefSeq" id="WP_184195470.1">
    <property type="nucleotide sequence ID" value="NZ_JACHGW010000002.1"/>
</dbReference>
<comment type="caution">
    <text evidence="2">The sequence shown here is derived from an EMBL/GenBank/DDBJ whole genome shotgun (WGS) entry which is preliminary data.</text>
</comment>
<keyword evidence="3" id="KW-1185">Reference proteome</keyword>
<evidence type="ECO:0000313" key="2">
    <source>
        <dbReference type="EMBL" id="MBB6050465.1"/>
    </source>
</evidence>
<proteinExistence type="predicted"/>
<protein>
    <submittedName>
        <fullName evidence="2">Tetratricopeptide (TPR) repeat protein</fullName>
    </submittedName>
</protein>
<dbReference type="PANTHER" id="PTHR12558">
    <property type="entry name" value="CELL DIVISION CYCLE 16,23,27"/>
    <property type="match status" value="1"/>
</dbReference>
<dbReference type="EMBL" id="JACHGW010000002">
    <property type="protein sequence ID" value="MBB6050465.1"/>
    <property type="molecule type" value="Genomic_DNA"/>
</dbReference>
<dbReference type="SUPFAM" id="SSF48452">
    <property type="entry name" value="TPR-like"/>
    <property type="match status" value="1"/>
</dbReference>
<dbReference type="PANTHER" id="PTHR12558:SF13">
    <property type="entry name" value="CELL DIVISION CYCLE PROTEIN 27 HOMOLOG"/>
    <property type="match status" value="1"/>
</dbReference>
<dbReference type="AlphaFoldDB" id="A0A7W9SPL3"/>
<organism evidence="2 3">
    <name type="scientific">Armatimonas rosea</name>
    <dbReference type="NCBI Taxonomy" id="685828"/>
    <lineage>
        <taxon>Bacteria</taxon>
        <taxon>Bacillati</taxon>
        <taxon>Armatimonadota</taxon>
        <taxon>Armatimonadia</taxon>
        <taxon>Armatimonadales</taxon>
        <taxon>Armatimonadaceae</taxon>
        <taxon>Armatimonas</taxon>
    </lineage>
</organism>
<accession>A0A7W9SPL3</accession>
<name>A0A7W9SPL3_ARMRO</name>
<keyword evidence="1" id="KW-0802">TPR repeat</keyword>
<evidence type="ECO:0000313" key="3">
    <source>
        <dbReference type="Proteomes" id="UP000520814"/>
    </source>
</evidence>
<reference evidence="2 3" key="1">
    <citation type="submission" date="2020-08" db="EMBL/GenBank/DDBJ databases">
        <title>Genomic Encyclopedia of Type Strains, Phase IV (KMG-IV): sequencing the most valuable type-strain genomes for metagenomic binning, comparative biology and taxonomic classification.</title>
        <authorList>
            <person name="Goeker M."/>
        </authorList>
    </citation>
    <scope>NUCLEOTIDE SEQUENCE [LARGE SCALE GENOMIC DNA]</scope>
    <source>
        <strain evidence="2 3">DSM 23562</strain>
    </source>
</reference>
<sequence>MAKGVLKDIKQPPSLWQRLLGGFKAARLTKAESPALTPEAVTSYYAALVGKTPQPSLARVARALLWADIKARQFHSLCKDWYPLAAETFPDDERCAFYVAALYYHGFLTPDSSQLEKVLSGLMKVTWRDSGYWSKLDLPRTELLKRLTDAIADDEIRITPERLPVLEAAFDATSLTDEQRITTARWLGVAYRASGRSDDRAEIIYRYLFLNVPDDDENNEYLANLFAGRGLDDANACAVYSRMVTIADKRGDQSSKAQWSLKLSNTYIAQNRLGAEAIMPLQAALSVRPGDRLLEAALAYSVGRSDLVLLEPSLIKHMETAIAFESEFVPHFTERQWQWSVVPRALALAWGQSGRRDSLALFIYARACELCPEEKVLWNYYAVALVEAKDYSRKVIPIYERAHQANKDDNELALALATAYQENRVHDGADRRKALVLWENLYRQGSVTLEILTALTEAYLREERLSDTALELLQKMSRQGSTVPGPLLLRVAQEWKSRGDLTTALRWYQEAEHAMPDHFLTLLEYGLLLKEQFSDFTGAVNVLARAVILPVGAKNLEAHLALAESLLALEKREDARRIFQIIIERIDPNHTQTLLHLARLNLKFEEKGMLRAETYYERAANVEPENPETYLQMVELYRAQGNTKMEQWALEQYLKLGPGDSQSYRALANLYIRRGEFDKAESALRQVIALGQADRDVYTLLGDVIQQARRAV</sequence>
<dbReference type="SMART" id="SM00028">
    <property type="entry name" value="TPR"/>
    <property type="match status" value="4"/>
</dbReference>
<gene>
    <name evidence="2" type="ORF">HNQ39_002256</name>
</gene>
<dbReference type="Proteomes" id="UP000520814">
    <property type="component" value="Unassembled WGS sequence"/>
</dbReference>
<dbReference type="PROSITE" id="PS50005">
    <property type="entry name" value="TPR"/>
    <property type="match status" value="1"/>
</dbReference>
<dbReference type="InterPro" id="IPR019734">
    <property type="entry name" value="TPR_rpt"/>
</dbReference>
<feature type="repeat" description="TPR" evidence="1">
    <location>
        <begin position="661"/>
        <end position="694"/>
    </location>
</feature>